<proteinExistence type="predicted"/>
<name>A0A382FX47_9ZZZZ</name>
<keyword evidence="1" id="KW-0472">Membrane</keyword>
<dbReference type="EMBL" id="UINC01052385">
    <property type="protein sequence ID" value="SVB67656.1"/>
    <property type="molecule type" value="Genomic_DNA"/>
</dbReference>
<dbReference type="AlphaFoldDB" id="A0A382FX47"/>
<keyword evidence="1" id="KW-0812">Transmembrane</keyword>
<protein>
    <submittedName>
        <fullName evidence="2">Uncharacterized protein</fullName>
    </submittedName>
</protein>
<sequence>RQSHLSPQFPGRGFLSLFHDWLSFAMLTDNGFLLAVMANTMYVLIKGRKIKFLD</sequence>
<feature type="non-terminal residue" evidence="2">
    <location>
        <position position="1"/>
    </location>
</feature>
<evidence type="ECO:0000256" key="1">
    <source>
        <dbReference type="SAM" id="Phobius"/>
    </source>
</evidence>
<reference evidence="2" key="1">
    <citation type="submission" date="2018-05" db="EMBL/GenBank/DDBJ databases">
        <authorList>
            <person name="Lanie J.A."/>
            <person name="Ng W.-L."/>
            <person name="Kazmierczak K.M."/>
            <person name="Andrzejewski T.M."/>
            <person name="Davidsen T.M."/>
            <person name="Wayne K.J."/>
            <person name="Tettelin H."/>
            <person name="Glass J.I."/>
            <person name="Rusch D."/>
            <person name="Podicherti R."/>
            <person name="Tsui H.-C.T."/>
            <person name="Winkler M.E."/>
        </authorList>
    </citation>
    <scope>NUCLEOTIDE SEQUENCE</scope>
</reference>
<organism evidence="2">
    <name type="scientific">marine metagenome</name>
    <dbReference type="NCBI Taxonomy" id="408172"/>
    <lineage>
        <taxon>unclassified sequences</taxon>
        <taxon>metagenomes</taxon>
        <taxon>ecological metagenomes</taxon>
    </lineage>
</organism>
<gene>
    <name evidence="2" type="ORF">METZ01_LOCUS220510</name>
</gene>
<feature type="transmembrane region" description="Helical" evidence="1">
    <location>
        <begin position="21"/>
        <end position="45"/>
    </location>
</feature>
<evidence type="ECO:0000313" key="2">
    <source>
        <dbReference type="EMBL" id="SVB67656.1"/>
    </source>
</evidence>
<keyword evidence="1" id="KW-1133">Transmembrane helix</keyword>
<accession>A0A382FX47</accession>